<feature type="domain" description="CRISPR type III-associated protein" evidence="2">
    <location>
        <begin position="17"/>
        <end position="179"/>
    </location>
</feature>
<dbReference type="RefSeq" id="WP_034873176.1">
    <property type="nucleotide sequence ID" value="NZ_JOKG01000001.1"/>
</dbReference>
<dbReference type="GO" id="GO:0051607">
    <property type="term" value="P:defense response to virus"/>
    <property type="evidence" value="ECO:0007669"/>
    <property type="project" value="UniProtKB-KW"/>
</dbReference>
<dbReference type="Pfam" id="PF03787">
    <property type="entry name" value="RAMPs"/>
    <property type="match status" value="1"/>
</dbReference>
<accession>A0A081NBT7</accession>
<sequence length="378" mass="42321">MEKQPLNKLEARFLLSTPAFLGGAESDSCAEKIRPPSVKGALRFWWRALAWSRLFNGDANETLKQLHQEEGALFGYAAGGADNSDNKGGQAAFRLRIHDDKSQQGREKLDRIDYLLGQGLVKRNKTLSYLASGKNFSVACYPRQTMSEQQHKELEEALLCFGLFGGLGARSRKGLGSVSVQSITGGQHTAPENVEAYKTLVRQLLKGMDSVRTQPVYSAFSSYSRVDVSVTGQQPELLLAQLNDQLQQYRGWFTKEKNFEKDHDWAYRVANGKQPSDLPERTVFGLPHNYYLSKAGVKVDINTESGRRATPLLCHVHQFPDGHALLTQTLLQSDFLHSSQKVGVSSKRVKGNLEADVDWSVIRNFMNRFQHKEVICGE</sequence>
<dbReference type="Proteomes" id="UP000028006">
    <property type="component" value="Unassembled WGS sequence"/>
</dbReference>
<dbReference type="InterPro" id="IPR005537">
    <property type="entry name" value="RAMP_III_fam"/>
</dbReference>
<protein>
    <recommendedName>
        <fullName evidence="2">CRISPR type III-associated protein domain-containing protein</fullName>
    </recommendedName>
</protein>
<dbReference type="InterPro" id="IPR007522">
    <property type="entry name" value="CRISPR-assoc_prot_TM1795"/>
</dbReference>
<dbReference type="AlphaFoldDB" id="A0A081NBT7"/>
<dbReference type="NCBIfam" id="TIGR01894">
    <property type="entry name" value="cas_TM1795_cmr1"/>
    <property type="match status" value="1"/>
</dbReference>
<evidence type="ECO:0000259" key="2">
    <source>
        <dbReference type="Pfam" id="PF03787"/>
    </source>
</evidence>
<evidence type="ECO:0000313" key="4">
    <source>
        <dbReference type="Proteomes" id="UP000028006"/>
    </source>
</evidence>
<keyword evidence="1" id="KW-0051">Antiviral defense</keyword>
<reference evidence="3 4" key="1">
    <citation type="submission" date="2014-06" db="EMBL/GenBank/DDBJ databases">
        <title>Whole Genome Sequences of Three Symbiotic Endozoicomonas Bacteria.</title>
        <authorList>
            <person name="Neave M.J."/>
            <person name="Apprill A."/>
            <person name="Voolstra C.R."/>
        </authorList>
    </citation>
    <scope>NUCLEOTIDE SEQUENCE [LARGE SCALE GENOMIC DNA]</scope>
    <source>
        <strain evidence="3 4">LMG 24815</strain>
    </source>
</reference>
<keyword evidence="4" id="KW-1185">Reference proteome</keyword>
<organism evidence="3 4">
    <name type="scientific">Endozoicomonas montiporae</name>
    <dbReference type="NCBI Taxonomy" id="1027273"/>
    <lineage>
        <taxon>Bacteria</taxon>
        <taxon>Pseudomonadati</taxon>
        <taxon>Pseudomonadota</taxon>
        <taxon>Gammaproteobacteria</taxon>
        <taxon>Oceanospirillales</taxon>
        <taxon>Endozoicomonadaceae</taxon>
        <taxon>Endozoicomonas</taxon>
    </lineage>
</organism>
<comment type="caution">
    <text evidence="3">The sequence shown here is derived from an EMBL/GenBank/DDBJ whole genome shotgun (WGS) entry which is preliminary data.</text>
</comment>
<evidence type="ECO:0000256" key="1">
    <source>
        <dbReference type="ARBA" id="ARBA00023118"/>
    </source>
</evidence>
<gene>
    <name evidence="3" type="ORF">GZ77_05230</name>
</gene>
<dbReference type="eggNOG" id="COG1367">
    <property type="taxonomic scope" value="Bacteria"/>
</dbReference>
<proteinExistence type="predicted"/>
<name>A0A081NBT7_9GAMM</name>
<dbReference type="EMBL" id="JOKG01000001">
    <property type="protein sequence ID" value="KEQ15910.1"/>
    <property type="molecule type" value="Genomic_DNA"/>
</dbReference>
<evidence type="ECO:0000313" key="3">
    <source>
        <dbReference type="EMBL" id="KEQ15910.1"/>
    </source>
</evidence>